<dbReference type="SUPFAM" id="SSF53706">
    <property type="entry name" value="Formate dehydrogenase/DMSO reductase, domains 1-3"/>
    <property type="match status" value="1"/>
</dbReference>
<sequence length="69" mass="7742">MAFPYFGGIENPHFRSVKHNPVLVRQLPVKNLTLVDGNTCPVVSVYDLVLANYGLDRGLEDENSGERLR</sequence>
<dbReference type="Gene3D" id="3.40.50.12440">
    <property type="match status" value="1"/>
</dbReference>
<dbReference type="GO" id="GO:0016491">
    <property type="term" value="F:oxidoreductase activity"/>
    <property type="evidence" value="ECO:0007669"/>
    <property type="project" value="UniProtKB-KW"/>
</dbReference>
<dbReference type="EMBL" id="UGED01000010">
    <property type="protein sequence ID" value="STM07700.1"/>
    <property type="molecule type" value="Genomic_DNA"/>
</dbReference>
<proteinExistence type="predicted"/>
<evidence type="ECO:0000313" key="1">
    <source>
        <dbReference type="EMBL" id="STM07700.1"/>
    </source>
</evidence>
<gene>
    <name evidence="1" type="primary">narZ_3</name>
    <name evidence="1" type="ORF">NCTC9962_05320</name>
</gene>
<protein>
    <submittedName>
        <fullName evidence="1">Respiratory nitrate reductase 2 alpha chain</fullName>
        <ecNumber evidence="1">1.7.99.4</ecNumber>
    </submittedName>
</protein>
<keyword evidence="1" id="KW-0560">Oxidoreductase</keyword>
<dbReference type="Proteomes" id="UP000254052">
    <property type="component" value="Unassembled WGS sequence"/>
</dbReference>
<dbReference type="EC" id="1.7.99.4" evidence="1"/>
<dbReference type="AlphaFoldDB" id="A0A377CUQ9"/>
<organism evidence="1 2">
    <name type="scientific">Escherichia coli</name>
    <dbReference type="NCBI Taxonomy" id="562"/>
    <lineage>
        <taxon>Bacteria</taxon>
        <taxon>Pseudomonadati</taxon>
        <taxon>Pseudomonadota</taxon>
        <taxon>Gammaproteobacteria</taxon>
        <taxon>Enterobacterales</taxon>
        <taxon>Enterobacteriaceae</taxon>
        <taxon>Escherichia</taxon>
    </lineage>
</organism>
<accession>A0A377CUQ9</accession>
<reference evidence="1 2" key="1">
    <citation type="submission" date="2018-06" db="EMBL/GenBank/DDBJ databases">
        <authorList>
            <consortium name="Pathogen Informatics"/>
            <person name="Doyle S."/>
        </authorList>
    </citation>
    <scope>NUCLEOTIDE SEQUENCE [LARGE SCALE GENOMIC DNA]</scope>
    <source>
        <strain evidence="1 2">NCTC9962</strain>
    </source>
</reference>
<evidence type="ECO:0000313" key="2">
    <source>
        <dbReference type="Proteomes" id="UP000254052"/>
    </source>
</evidence>
<name>A0A377CUQ9_ECOLX</name>